<dbReference type="RefSeq" id="WP_229383435.1">
    <property type="nucleotide sequence ID" value="NZ_JAGTTN010000001.1"/>
</dbReference>
<sequence>MNLFRSSRAGRTQPAIGWDASAPVVEADQLSIAYGTRSGEVPVVHGVSFSLDRGDTIALVGESGSGKTTTAQSLIGLLAANGRITGGRIRLGGLDVTDWTPDEWRRVRGSHVGLVPQDPHNSLNPVKRIGESLAEVLRIHRAGDAPAIRRRVIELLERVDIPEPEVRARQYPHQLSGGMKQRVLIASAIALRPALIIADEATSALDVTVQKTILDLIDELRAESGTAVLLVTHDLAVAADRATHVVVLKDGSVQEHGESAAVLQTPASEYTRSLVANAPALSTSVRDAEDVRSQLAVAARRPPVVAVENLVVAFSRGGRTEGFRAVDDVSFTVGAGMTHAIVGESGSGKSTTARAVMGFQRPTSGRVTVGTDDIGAQRGAALRAARRHLQMVYQNPFGSLDPRQSVAEIIEEPLRNYGLGSRRERAAKAREALERVSLPASAAAKRPREMSGGQRQRVAIARALVLDPAVVVLDEAVSALDVTVQASILQLLSDIQRESGTSYLFISHDLAVVRQVAQTVTVLQRGCAVESGITEEVFASPQHPYTRALLDAIPGHRALTPSIGLQR</sequence>
<evidence type="ECO:0000256" key="2">
    <source>
        <dbReference type="ARBA" id="ARBA00022448"/>
    </source>
</evidence>
<dbReference type="InterPro" id="IPR050319">
    <property type="entry name" value="ABC_transp_ATP-bind"/>
</dbReference>
<evidence type="ECO:0000256" key="3">
    <source>
        <dbReference type="ARBA" id="ARBA00022741"/>
    </source>
</evidence>
<dbReference type="InterPro" id="IPR013563">
    <property type="entry name" value="Oligopep_ABC_C"/>
</dbReference>
<dbReference type="InterPro" id="IPR003593">
    <property type="entry name" value="AAA+_ATPase"/>
</dbReference>
<dbReference type="Pfam" id="PF00005">
    <property type="entry name" value="ABC_tran"/>
    <property type="match status" value="2"/>
</dbReference>
<dbReference type="PANTHER" id="PTHR43776:SF7">
    <property type="entry name" value="D,D-DIPEPTIDE TRANSPORT ATP-BINDING PROTEIN DDPF-RELATED"/>
    <property type="match status" value="1"/>
</dbReference>
<dbReference type="InterPro" id="IPR027417">
    <property type="entry name" value="P-loop_NTPase"/>
</dbReference>
<organism evidence="6 7">
    <name type="scientific">Microbacterium allomyrinae</name>
    <dbReference type="NCBI Taxonomy" id="2830666"/>
    <lineage>
        <taxon>Bacteria</taxon>
        <taxon>Bacillati</taxon>
        <taxon>Actinomycetota</taxon>
        <taxon>Actinomycetes</taxon>
        <taxon>Micrococcales</taxon>
        <taxon>Microbacteriaceae</taxon>
        <taxon>Microbacterium</taxon>
    </lineage>
</organism>
<dbReference type="SMART" id="SM00382">
    <property type="entry name" value="AAA"/>
    <property type="match status" value="2"/>
</dbReference>
<reference evidence="6" key="1">
    <citation type="submission" date="2021-04" db="EMBL/GenBank/DDBJ databases">
        <title>Microbacterium tenobrionis sp. nov. and Microbacterium allomyrinae sp. nov., isolated from larvae of Tenobrio molitor and Allomyrina dichotoma, respectively.</title>
        <authorList>
            <person name="Lee S.D."/>
        </authorList>
    </citation>
    <scope>NUCLEOTIDE SEQUENCE</scope>
    <source>
        <strain evidence="6">BWT-G7</strain>
    </source>
</reference>
<protein>
    <submittedName>
        <fullName evidence="6">ABC transporter ATP-binding protein</fullName>
    </submittedName>
</protein>
<dbReference type="GO" id="GO:0005524">
    <property type="term" value="F:ATP binding"/>
    <property type="evidence" value="ECO:0007669"/>
    <property type="project" value="UniProtKB-KW"/>
</dbReference>
<keyword evidence="3" id="KW-0547">Nucleotide-binding</keyword>
<evidence type="ECO:0000313" key="6">
    <source>
        <dbReference type="EMBL" id="MCC2031557.1"/>
    </source>
</evidence>
<keyword evidence="2" id="KW-0813">Transport</keyword>
<dbReference type="InterPro" id="IPR003439">
    <property type="entry name" value="ABC_transporter-like_ATP-bd"/>
</dbReference>
<accession>A0A9X1S2M6</accession>
<feature type="domain" description="ABC transporter" evidence="5">
    <location>
        <begin position="305"/>
        <end position="550"/>
    </location>
</feature>
<dbReference type="Pfam" id="PF08352">
    <property type="entry name" value="oligo_HPY"/>
    <property type="match status" value="1"/>
</dbReference>
<evidence type="ECO:0000256" key="4">
    <source>
        <dbReference type="ARBA" id="ARBA00022840"/>
    </source>
</evidence>
<dbReference type="NCBIfam" id="NF007739">
    <property type="entry name" value="PRK10419.1"/>
    <property type="match status" value="2"/>
</dbReference>
<keyword evidence="4 6" id="KW-0067">ATP-binding</keyword>
<evidence type="ECO:0000259" key="5">
    <source>
        <dbReference type="PROSITE" id="PS50893"/>
    </source>
</evidence>
<dbReference type="PANTHER" id="PTHR43776">
    <property type="entry name" value="TRANSPORT ATP-BINDING PROTEIN"/>
    <property type="match status" value="1"/>
</dbReference>
<evidence type="ECO:0000313" key="7">
    <source>
        <dbReference type="Proteomes" id="UP001139354"/>
    </source>
</evidence>
<name>A0A9X1S2M6_9MICO</name>
<dbReference type="EMBL" id="JAGTTN010000001">
    <property type="protein sequence ID" value="MCC2031557.1"/>
    <property type="molecule type" value="Genomic_DNA"/>
</dbReference>
<comment type="caution">
    <text evidence="6">The sequence shown here is derived from an EMBL/GenBank/DDBJ whole genome shotgun (WGS) entry which is preliminary data.</text>
</comment>
<keyword evidence="7" id="KW-1185">Reference proteome</keyword>
<gene>
    <name evidence="6" type="ORF">KEC57_05090</name>
</gene>
<dbReference type="SUPFAM" id="SSF52540">
    <property type="entry name" value="P-loop containing nucleoside triphosphate hydrolases"/>
    <property type="match status" value="2"/>
</dbReference>
<dbReference type="Proteomes" id="UP001139354">
    <property type="component" value="Unassembled WGS sequence"/>
</dbReference>
<dbReference type="GO" id="GO:0055085">
    <property type="term" value="P:transmembrane transport"/>
    <property type="evidence" value="ECO:0007669"/>
    <property type="project" value="UniProtKB-ARBA"/>
</dbReference>
<evidence type="ECO:0000256" key="1">
    <source>
        <dbReference type="ARBA" id="ARBA00005417"/>
    </source>
</evidence>
<feature type="domain" description="ABC transporter" evidence="5">
    <location>
        <begin position="25"/>
        <end position="275"/>
    </location>
</feature>
<comment type="similarity">
    <text evidence="1">Belongs to the ABC transporter superfamily.</text>
</comment>
<dbReference type="GO" id="GO:0015833">
    <property type="term" value="P:peptide transport"/>
    <property type="evidence" value="ECO:0007669"/>
    <property type="project" value="InterPro"/>
</dbReference>
<dbReference type="InterPro" id="IPR017871">
    <property type="entry name" value="ABC_transporter-like_CS"/>
</dbReference>
<dbReference type="PROSITE" id="PS50893">
    <property type="entry name" value="ABC_TRANSPORTER_2"/>
    <property type="match status" value="2"/>
</dbReference>
<dbReference type="CDD" id="cd03257">
    <property type="entry name" value="ABC_NikE_OppD_transporters"/>
    <property type="match status" value="2"/>
</dbReference>
<dbReference type="Gene3D" id="3.40.50.300">
    <property type="entry name" value="P-loop containing nucleotide triphosphate hydrolases"/>
    <property type="match status" value="2"/>
</dbReference>
<proteinExistence type="inferred from homology"/>
<dbReference type="NCBIfam" id="NF008453">
    <property type="entry name" value="PRK11308.1"/>
    <property type="match status" value="2"/>
</dbReference>
<dbReference type="AlphaFoldDB" id="A0A9X1S2M6"/>
<dbReference type="GO" id="GO:0016887">
    <property type="term" value="F:ATP hydrolysis activity"/>
    <property type="evidence" value="ECO:0007669"/>
    <property type="project" value="InterPro"/>
</dbReference>
<dbReference type="PROSITE" id="PS00211">
    <property type="entry name" value="ABC_TRANSPORTER_1"/>
    <property type="match status" value="2"/>
</dbReference>